<feature type="domain" description="HTH gntR-type" evidence="4">
    <location>
        <begin position="3"/>
        <end position="71"/>
    </location>
</feature>
<protein>
    <submittedName>
        <fullName evidence="5">FadR/GntR family transcriptional regulator</fullName>
    </submittedName>
</protein>
<dbReference type="PROSITE" id="PS50949">
    <property type="entry name" value="HTH_GNTR"/>
    <property type="match status" value="1"/>
</dbReference>
<name>A0ABV7VX94_9GAMM</name>
<dbReference type="InterPro" id="IPR036390">
    <property type="entry name" value="WH_DNA-bd_sf"/>
</dbReference>
<dbReference type="Gene3D" id="1.10.10.10">
    <property type="entry name" value="Winged helix-like DNA-binding domain superfamily/Winged helix DNA-binding domain"/>
    <property type="match status" value="1"/>
</dbReference>
<sequence length="285" mass="32160">MAKTLPDQIADLLLAFIFTGELRAGDKLPPERQLAELLSVDRTSLRMALRTLGRMNAVHSVQGSGIRVCDMHTDMGLDFLDNLYRIPELELGGSFLLSGLELFNRAIPTAVKLALEKRLRAAEEGRSPVRDDRMLSMVQTMYQAVEQGADTRELARMEVEIIEELMAATGNQVLQASTNSSRRIRLLLTEKLFELIDVKKHLSFQVGIMMRSRKLEGDLDALINEYLHYIEQLTQPLYEHLRSIPAGPRLASSPLQNGRNIRSWQQVLAGPDAPPERRPLIKPIR</sequence>
<comment type="caution">
    <text evidence="5">The sequence shown here is derived from an EMBL/GenBank/DDBJ whole genome shotgun (WGS) entry which is preliminary data.</text>
</comment>
<keyword evidence="3" id="KW-0804">Transcription</keyword>
<organism evidence="5 6">
    <name type="scientific">Bacterioplanoides pacificum</name>
    <dbReference type="NCBI Taxonomy" id="1171596"/>
    <lineage>
        <taxon>Bacteria</taxon>
        <taxon>Pseudomonadati</taxon>
        <taxon>Pseudomonadota</taxon>
        <taxon>Gammaproteobacteria</taxon>
        <taxon>Oceanospirillales</taxon>
        <taxon>Oceanospirillaceae</taxon>
        <taxon>Bacterioplanoides</taxon>
    </lineage>
</organism>
<proteinExistence type="predicted"/>
<dbReference type="InterPro" id="IPR000524">
    <property type="entry name" value="Tscrpt_reg_HTH_GntR"/>
</dbReference>
<keyword evidence="2" id="KW-0238">DNA-binding</keyword>
<dbReference type="InterPro" id="IPR036388">
    <property type="entry name" value="WH-like_DNA-bd_sf"/>
</dbReference>
<dbReference type="Pfam" id="PF00392">
    <property type="entry name" value="GntR"/>
    <property type="match status" value="1"/>
</dbReference>
<dbReference type="RefSeq" id="WP_376867363.1">
    <property type="nucleotide sequence ID" value="NZ_JBHRYB010000013.1"/>
</dbReference>
<evidence type="ECO:0000256" key="1">
    <source>
        <dbReference type="ARBA" id="ARBA00023015"/>
    </source>
</evidence>
<evidence type="ECO:0000313" key="6">
    <source>
        <dbReference type="Proteomes" id="UP001595722"/>
    </source>
</evidence>
<evidence type="ECO:0000256" key="3">
    <source>
        <dbReference type="ARBA" id="ARBA00023163"/>
    </source>
</evidence>
<dbReference type="PANTHER" id="PTHR43537">
    <property type="entry name" value="TRANSCRIPTIONAL REGULATOR, GNTR FAMILY"/>
    <property type="match status" value="1"/>
</dbReference>
<accession>A0ABV7VX94</accession>
<evidence type="ECO:0000256" key="2">
    <source>
        <dbReference type="ARBA" id="ARBA00023125"/>
    </source>
</evidence>
<keyword evidence="6" id="KW-1185">Reference proteome</keyword>
<dbReference type="SUPFAM" id="SSF46785">
    <property type="entry name" value="Winged helix' DNA-binding domain"/>
    <property type="match status" value="1"/>
</dbReference>
<dbReference type="EMBL" id="JBHRYB010000013">
    <property type="protein sequence ID" value="MFC3681136.1"/>
    <property type="molecule type" value="Genomic_DNA"/>
</dbReference>
<gene>
    <name evidence="5" type="ORF">ACFOMG_13610</name>
</gene>
<dbReference type="PANTHER" id="PTHR43537:SF5">
    <property type="entry name" value="UXU OPERON TRANSCRIPTIONAL REGULATOR"/>
    <property type="match status" value="1"/>
</dbReference>
<evidence type="ECO:0000259" key="4">
    <source>
        <dbReference type="PROSITE" id="PS50949"/>
    </source>
</evidence>
<keyword evidence="1" id="KW-0805">Transcription regulation</keyword>
<evidence type="ECO:0000313" key="5">
    <source>
        <dbReference type="EMBL" id="MFC3681136.1"/>
    </source>
</evidence>
<reference evidence="6" key="1">
    <citation type="journal article" date="2019" name="Int. J. Syst. Evol. Microbiol.">
        <title>The Global Catalogue of Microorganisms (GCM) 10K type strain sequencing project: providing services to taxonomists for standard genome sequencing and annotation.</title>
        <authorList>
            <consortium name="The Broad Institute Genomics Platform"/>
            <consortium name="The Broad Institute Genome Sequencing Center for Infectious Disease"/>
            <person name="Wu L."/>
            <person name="Ma J."/>
        </authorList>
    </citation>
    <scope>NUCLEOTIDE SEQUENCE [LARGE SCALE GENOMIC DNA]</scope>
    <source>
        <strain evidence="6">KCTC 42424</strain>
    </source>
</reference>
<dbReference type="CDD" id="cd07377">
    <property type="entry name" value="WHTH_GntR"/>
    <property type="match status" value="1"/>
</dbReference>
<dbReference type="Proteomes" id="UP001595722">
    <property type="component" value="Unassembled WGS sequence"/>
</dbReference>
<dbReference type="SMART" id="SM00345">
    <property type="entry name" value="HTH_GNTR"/>
    <property type="match status" value="1"/>
</dbReference>